<evidence type="ECO:0000313" key="18">
    <source>
        <dbReference type="EMBL" id="CAI8770213.1"/>
    </source>
</evidence>
<dbReference type="SUPFAM" id="SSF56935">
    <property type="entry name" value="Porins"/>
    <property type="match status" value="1"/>
</dbReference>
<dbReference type="Pfam" id="PF07715">
    <property type="entry name" value="Plug"/>
    <property type="match status" value="1"/>
</dbReference>
<evidence type="ECO:0000256" key="4">
    <source>
        <dbReference type="ARBA" id="ARBA00022452"/>
    </source>
</evidence>
<dbReference type="InterPro" id="IPR011662">
    <property type="entry name" value="Secretin/TonB_short_N"/>
</dbReference>
<evidence type="ECO:0000256" key="5">
    <source>
        <dbReference type="ARBA" id="ARBA00022496"/>
    </source>
</evidence>
<dbReference type="InterPro" id="IPR039426">
    <property type="entry name" value="TonB-dep_rcpt-like"/>
</dbReference>
<comment type="subcellular location">
    <subcellularLocation>
        <location evidence="1 14">Cell outer membrane</location>
        <topology evidence="1 14">Multi-pass membrane protein</topology>
    </subcellularLocation>
</comment>
<evidence type="ECO:0000256" key="14">
    <source>
        <dbReference type="PROSITE-ProRule" id="PRU01360"/>
    </source>
</evidence>
<keyword evidence="4 14" id="KW-1134">Transmembrane beta strand</keyword>
<organism evidence="18 19">
    <name type="scientific">Methylocaldum szegediense</name>
    <dbReference type="NCBI Taxonomy" id="73780"/>
    <lineage>
        <taxon>Bacteria</taxon>
        <taxon>Pseudomonadati</taxon>
        <taxon>Pseudomonadota</taxon>
        <taxon>Gammaproteobacteria</taxon>
        <taxon>Methylococcales</taxon>
        <taxon>Methylococcaceae</taxon>
        <taxon>Methylocaldum</taxon>
    </lineage>
</organism>
<feature type="signal peptide" evidence="16">
    <location>
        <begin position="1"/>
        <end position="33"/>
    </location>
</feature>
<dbReference type="InterPro" id="IPR010105">
    <property type="entry name" value="TonB_sidphr_rcpt"/>
</dbReference>
<accession>A0ABN8X3U4</accession>
<feature type="chain" id="PRO_5045983470" evidence="16">
    <location>
        <begin position="34"/>
        <end position="812"/>
    </location>
</feature>
<evidence type="ECO:0000256" key="6">
    <source>
        <dbReference type="ARBA" id="ARBA00022692"/>
    </source>
</evidence>
<dbReference type="Pfam" id="PF00593">
    <property type="entry name" value="TonB_dep_Rec_b-barrel"/>
    <property type="match status" value="1"/>
</dbReference>
<name>A0ABN8X3U4_9GAMM</name>
<evidence type="ECO:0000256" key="10">
    <source>
        <dbReference type="ARBA" id="ARBA00023077"/>
    </source>
</evidence>
<dbReference type="Gene3D" id="2.170.130.10">
    <property type="entry name" value="TonB-dependent receptor, plug domain"/>
    <property type="match status" value="1"/>
</dbReference>
<dbReference type="NCBIfam" id="TIGR01783">
    <property type="entry name" value="TonB-siderophor"/>
    <property type="match status" value="1"/>
</dbReference>
<keyword evidence="11 14" id="KW-0472">Membrane</keyword>
<comment type="similarity">
    <text evidence="2 14 15">Belongs to the TonB-dependent receptor family.</text>
</comment>
<reference evidence="18 19" key="1">
    <citation type="submission" date="2023-03" db="EMBL/GenBank/DDBJ databases">
        <authorList>
            <person name="Pearce D."/>
        </authorList>
    </citation>
    <scope>NUCLEOTIDE SEQUENCE [LARGE SCALE GENOMIC DNA]</scope>
    <source>
        <strain evidence="18">Msz</strain>
    </source>
</reference>
<keyword evidence="6 14" id="KW-0812">Transmembrane</keyword>
<keyword evidence="12" id="KW-0675">Receptor</keyword>
<evidence type="ECO:0000256" key="13">
    <source>
        <dbReference type="ARBA" id="ARBA00023237"/>
    </source>
</evidence>
<dbReference type="Proteomes" id="UP001162030">
    <property type="component" value="Chromosome"/>
</dbReference>
<dbReference type="Gene3D" id="2.40.170.20">
    <property type="entry name" value="TonB-dependent receptor, beta-barrel domain"/>
    <property type="match status" value="1"/>
</dbReference>
<evidence type="ECO:0000313" key="19">
    <source>
        <dbReference type="Proteomes" id="UP001162030"/>
    </source>
</evidence>
<evidence type="ECO:0000256" key="3">
    <source>
        <dbReference type="ARBA" id="ARBA00022448"/>
    </source>
</evidence>
<proteinExistence type="inferred from homology"/>
<dbReference type="Pfam" id="PF07660">
    <property type="entry name" value="STN"/>
    <property type="match status" value="1"/>
</dbReference>
<evidence type="ECO:0000256" key="2">
    <source>
        <dbReference type="ARBA" id="ARBA00009810"/>
    </source>
</evidence>
<dbReference type="InterPro" id="IPR036942">
    <property type="entry name" value="Beta-barrel_TonB_sf"/>
</dbReference>
<dbReference type="InterPro" id="IPR012910">
    <property type="entry name" value="Plug_dom"/>
</dbReference>
<evidence type="ECO:0000256" key="8">
    <source>
        <dbReference type="ARBA" id="ARBA00023004"/>
    </source>
</evidence>
<dbReference type="EMBL" id="OX458333">
    <property type="protein sequence ID" value="CAI8770213.1"/>
    <property type="molecule type" value="Genomic_DNA"/>
</dbReference>
<dbReference type="Gene3D" id="3.55.50.30">
    <property type="match status" value="1"/>
</dbReference>
<evidence type="ECO:0000256" key="9">
    <source>
        <dbReference type="ARBA" id="ARBA00023065"/>
    </source>
</evidence>
<sequence>MSQPSRPWKDRRRKSCRTLAVGLPLLSAITAGAAENIRFDIPPQPLKSALLAFGKQSGRQLLYHSEMTEGLKTGGLKGEYPPEKALDRLLAGTALTYSVTPSGTVTLARADKPAILVDSQADPVYLPMVSVQASGIDDPSDPYNDNYAAPTATTATKTETPFLETPGTVNVVTRKQLVDRQVFDVAEAFKYTAGVNPGVGGRTPFDAGLYLRGFSTGEFGALGGFYYRDGFRMSGIPLPIANLDRLELIKGPASVLYGRAEPGGLVNAIYKRPLDTPYYMLEQQFGNYDLYRTSVDATGPITDDGTLLYRFNLQNVEQGSFRDYLENNLLSIAPSLTWKPSEDTRIDVQFEYSDTGWNYPTAIPAVGNRPANIPLKRFIGDGAASGTDWEAETYVASVDLKHRFNEDWSLRWTALYANQKLIGIDHTNIGGLDEATGDATYAFNLAEPNDHRRWWFTSLNVVGNVDIYGIRNKFLFGFDYNNDKFEGPYYWRDVDLAFNIYNPVYGQVKHLSRRQVLADLTPADDYVQINRWYGLYIQDQIDLTEQLHLTLGGRYDDTEYYNGNPAEEKINHVGRLSPRYGIVYQPLPWLSAYFQYMESLGANNGGRSATGKVFEPQTAEQYEVGFKTEFFDGRLTSSLAFFRLEKQNLLTTDPTNPAFKVNIGEARSQGIEFEIVGRVIEGLNLIGSYALTDTRITKSYDGDRGNRLPNVPLHAGSLWMTYDVTDQFTVGAGVYVARHREGDAANSYQLPGYARLDMMAAYRWFIGPTRLTAQVNVNNVLDKEYFSHSTESRFGAIPGQPLTVLGSLRFEY</sequence>
<dbReference type="InterPro" id="IPR000531">
    <property type="entry name" value="Beta-barrel_TonB"/>
</dbReference>
<gene>
    <name evidence="18" type="ORF">MSZNOR_1017</name>
</gene>
<evidence type="ECO:0000256" key="11">
    <source>
        <dbReference type="ARBA" id="ARBA00023136"/>
    </source>
</evidence>
<evidence type="ECO:0000256" key="12">
    <source>
        <dbReference type="ARBA" id="ARBA00023170"/>
    </source>
</evidence>
<evidence type="ECO:0000256" key="1">
    <source>
        <dbReference type="ARBA" id="ARBA00004571"/>
    </source>
</evidence>
<evidence type="ECO:0000256" key="7">
    <source>
        <dbReference type="ARBA" id="ARBA00022729"/>
    </source>
</evidence>
<keyword evidence="19" id="KW-1185">Reference proteome</keyword>
<keyword evidence="7 16" id="KW-0732">Signal</keyword>
<evidence type="ECO:0000256" key="16">
    <source>
        <dbReference type="SAM" id="SignalP"/>
    </source>
</evidence>
<dbReference type="PANTHER" id="PTHR32552">
    <property type="entry name" value="FERRICHROME IRON RECEPTOR-RELATED"/>
    <property type="match status" value="1"/>
</dbReference>
<dbReference type="RefSeq" id="WP_051332071.1">
    <property type="nucleotide sequence ID" value="NZ_OX458333.1"/>
</dbReference>
<keyword evidence="13 14" id="KW-0998">Cell outer membrane</keyword>
<evidence type="ECO:0000259" key="17">
    <source>
        <dbReference type="SMART" id="SM00965"/>
    </source>
</evidence>
<keyword evidence="5" id="KW-0410">Iron transport</keyword>
<dbReference type="CDD" id="cd01347">
    <property type="entry name" value="ligand_gated_channel"/>
    <property type="match status" value="1"/>
</dbReference>
<keyword evidence="3 14" id="KW-0813">Transport</keyword>
<keyword evidence="8" id="KW-0408">Iron</keyword>
<dbReference type="InterPro" id="IPR037066">
    <property type="entry name" value="Plug_dom_sf"/>
</dbReference>
<keyword evidence="9" id="KW-0406">Ion transport</keyword>
<dbReference type="PANTHER" id="PTHR32552:SF68">
    <property type="entry name" value="FERRICHROME OUTER MEMBRANE TRANSPORTER_PHAGE RECEPTOR"/>
    <property type="match status" value="1"/>
</dbReference>
<dbReference type="PROSITE" id="PS52016">
    <property type="entry name" value="TONB_DEPENDENT_REC_3"/>
    <property type="match status" value="1"/>
</dbReference>
<keyword evidence="10 15" id="KW-0798">TonB box</keyword>
<dbReference type="SMART" id="SM00965">
    <property type="entry name" value="STN"/>
    <property type="match status" value="1"/>
</dbReference>
<protein>
    <submittedName>
        <fullName evidence="18">Iron complex outermembrane recepter protein</fullName>
    </submittedName>
</protein>
<evidence type="ECO:0000256" key="15">
    <source>
        <dbReference type="RuleBase" id="RU003357"/>
    </source>
</evidence>
<feature type="domain" description="Secretin/TonB short N-terminal" evidence="17">
    <location>
        <begin position="59"/>
        <end position="110"/>
    </location>
</feature>